<proteinExistence type="predicted"/>
<dbReference type="EMBL" id="OV725082">
    <property type="protein sequence ID" value="CAH1404125.1"/>
    <property type="molecule type" value="Genomic_DNA"/>
</dbReference>
<evidence type="ECO:0000313" key="2">
    <source>
        <dbReference type="Proteomes" id="UP001152798"/>
    </source>
</evidence>
<protein>
    <submittedName>
        <fullName evidence="1">Uncharacterized protein</fullName>
    </submittedName>
</protein>
<keyword evidence="2" id="KW-1185">Reference proteome</keyword>
<reference evidence="1" key="1">
    <citation type="submission" date="2022-01" db="EMBL/GenBank/DDBJ databases">
        <authorList>
            <person name="King R."/>
        </authorList>
    </citation>
    <scope>NUCLEOTIDE SEQUENCE</scope>
</reference>
<dbReference type="Proteomes" id="UP001152798">
    <property type="component" value="Chromosome 6"/>
</dbReference>
<gene>
    <name evidence="1" type="ORF">NEZAVI_LOCUS12591</name>
</gene>
<evidence type="ECO:0000313" key="1">
    <source>
        <dbReference type="EMBL" id="CAH1404125.1"/>
    </source>
</evidence>
<sequence>MTTGLTGAGFKCIVSASHFLTKLSIAAPSSRFLYPNLPPSPRDGRSTPRFLTGLEVVTRIRDMDLWFDRHFLPHHFPSCPQRWHIFIV</sequence>
<name>A0A9P0MTN8_NEZVI</name>
<accession>A0A9P0MTN8</accession>
<dbReference type="AlphaFoldDB" id="A0A9P0MTN8"/>
<organism evidence="1 2">
    <name type="scientific">Nezara viridula</name>
    <name type="common">Southern green stink bug</name>
    <name type="synonym">Cimex viridulus</name>
    <dbReference type="NCBI Taxonomy" id="85310"/>
    <lineage>
        <taxon>Eukaryota</taxon>
        <taxon>Metazoa</taxon>
        <taxon>Ecdysozoa</taxon>
        <taxon>Arthropoda</taxon>
        <taxon>Hexapoda</taxon>
        <taxon>Insecta</taxon>
        <taxon>Pterygota</taxon>
        <taxon>Neoptera</taxon>
        <taxon>Paraneoptera</taxon>
        <taxon>Hemiptera</taxon>
        <taxon>Heteroptera</taxon>
        <taxon>Panheteroptera</taxon>
        <taxon>Pentatomomorpha</taxon>
        <taxon>Pentatomoidea</taxon>
        <taxon>Pentatomidae</taxon>
        <taxon>Pentatominae</taxon>
        <taxon>Nezara</taxon>
    </lineage>
</organism>